<dbReference type="VEuPathDB" id="ToxoDB:CSUI_006969"/>
<dbReference type="Proteomes" id="UP000221165">
    <property type="component" value="Unassembled WGS sequence"/>
</dbReference>
<sequence>MYVSACMYTRTYLMYKYTKCSYLSICVADETSTKEVEDTQVRCIA</sequence>
<accession>A0A2C6JXI3</accession>
<dbReference type="EMBL" id="MIGC01003587">
    <property type="protein sequence ID" value="PHJ19201.1"/>
    <property type="molecule type" value="Genomic_DNA"/>
</dbReference>
<evidence type="ECO:0000313" key="1">
    <source>
        <dbReference type="EMBL" id="PHJ19201.1"/>
    </source>
</evidence>
<name>A0A2C6JXI3_9APIC</name>
<reference evidence="1 2" key="1">
    <citation type="journal article" date="2017" name="Int. J. Parasitol.">
        <title>The genome of the protozoan parasite Cystoisospora suis and a reverse vaccinology approach to identify vaccine candidates.</title>
        <authorList>
            <person name="Palmieri N."/>
            <person name="Shrestha A."/>
            <person name="Ruttkowski B."/>
            <person name="Beck T."/>
            <person name="Vogl C."/>
            <person name="Tomley F."/>
            <person name="Blake D.P."/>
            <person name="Joachim A."/>
        </authorList>
    </citation>
    <scope>NUCLEOTIDE SEQUENCE [LARGE SCALE GENOMIC DNA]</scope>
    <source>
        <strain evidence="1 2">Wien I</strain>
    </source>
</reference>
<dbReference type="GeneID" id="94430330"/>
<keyword evidence="2" id="KW-1185">Reference proteome</keyword>
<proteinExistence type="predicted"/>
<comment type="caution">
    <text evidence="1">The sequence shown here is derived from an EMBL/GenBank/DDBJ whole genome shotgun (WGS) entry which is preliminary data.</text>
</comment>
<dbReference type="AlphaFoldDB" id="A0A2C6JXI3"/>
<organism evidence="1 2">
    <name type="scientific">Cystoisospora suis</name>
    <dbReference type="NCBI Taxonomy" id="483139"/>
    <lineage>
        <taxon>Eukaryota</taxon>
        <taxon>Sar</taxon>
        <taxon>Alveolata</taxon>
        <taxon>Apicomplexa</taxon>
        <taxon>Conoidasida</taxon>
        <taxon>Coccidia</taxon>
        <taxon>Eucoccidiorida</taxon>
        <taxon>Eimeriorina</taxon>
        <taxon>Sarcocystidae</taxon>
        <taxon>Cystoisospora</taxon>
    </lineage>
</organism>
<gene>
    <name evidence="1" type="ORF">CSUI_006969</name>
</gene>
<evidence type="ECO:0000313" key="2">
    <source>
        <dbReference type="Proteomes" id="UP000221165"/>
    </source>
</evidence>
<dbReference type="RefSeq" id="XP_067920903.1">
    <property type="nucleotide sequence ID" value="XM_068067119.1"/>
</dbReference>
<protein>
    <submittedName>
        <fullName evidence="1">Uncharacterized protein</fullName>
    </submittedName>
</protein>